<reference evidence="3 4" key="1">
    <citation type="journal article" date="2013" name="Nature">
        <title>Insights into bilaterian evolution from three spiralian genomes.</title>
        <authorList>
            <person name="Simakov O."/>
            <person name="Marletaz F."/>
            <person name="Cho S.J."/>
            <person name="Edsinger-Gonzales E."/>
            <person name="Havlak P."/>
            <person name="Hellsten U."/>
            <person name="Kuo D.H."/>
            <person name="Larsson T."/>
            <person name="Lv J."/>
            <person name="Arendt D."/>
            <person name="Savage R."/>
            <person name="Osoegawa K."/>
            <person name="de Jong P."/>
            <person name="Grimwood J."/>
            <person name="Chapman J.A."/>
            <person name="Shapiro H."/>
            <person name="Aerts A."/>
            <person name="Otillar R.P."/>
            <person name="Terry A.Y."/>
            <person name="Boore J.L."/>
            <person name="Grigoriev I.V."/>
            <person name="Lindberg D.R."/>
            <person name="Seaver E.C."/>
            <person name="Weisblat D.A."/>
            <person name="Putnam N.H."/>
            <person name="Rokhsar D.S."/>
        </authorList>
    </citation>
    <scope>NUCLEOTIDE SEQUENCE [LARGE SCALE GENOMIC DNA]</scope>
</reference>
<feature type="compositionally biased region" description="Low complexity" evidence="1">
    <location>
        <begin position="114"/>
        <end position="129"/>
    </location>
</feature>
<dbReference type="RefSeq" id="XP_009055587.1">
    <property type="nucleotide sequence ID" value="XM_009057339.1"/>
</dbReference>
<dbReference type="EMBL" id="KB201890">
    <property type="protein sequence ID" value="ESO93976.1"/>
    <property type="molecule type" value="Genomic_DNA"/>
</dbReference>
<proteinExistence type="predicted"/>
<organism evidence="3 4">
    <name type="scientific">Lottia gigantea</name>
    <name type="common">Giant owl limpet</name>
    <dbReference type="NCBI Taxonomy" id="225164"/>
    <lineage>
        <taxon>Eukaryota</taxon>
        <taxon>Metazoa</taxon>
        <taxon>Spiralia</taxon>
        <taxon>Lophotrochozoa</taxon>
        <taxon>Mollusca</taxon>
        <taxon>Gastropoda</taxon>
        <taxon>Patellogastropoda</taxon>
        <taxon>Lottioidea</taxon>
        <taxon>Lottiidae</taxon>
        <taxon>Lottia</taxon>
    </lineage>
</organism>
<feature type="compositionally biased region" description="Polar residues" evidence="1">
    <location>
        <begin position="99"/>
        <end position="108"/>
    </location>
</feature>
<sequence length="151" mass="16370">MKYKKPHCSCIFTLYSNVSMFFFPIYLLYRQLICDADKDQGSSRNGDRINRAVIRECALRSETYNLVNMLNNGKILTIDSSVRASPQLQILLASAQSPVPEASTSQPSEPKVPAQPAAPQAGSADAPQAGLAAAALQAGLDAAEPKMKKWI</sequence>
<dbReference type="Proteomes" id="UP000030746">
    <property type="component" value="Unassembled WGS sequence"/>
</dbReference>
<dbReference type="KEGG" id="lgi:LOTGIDRAFT_153454"/>
<feature type="transmembrane region" description="Helical" evidence="2">
    <location>
        <begin position="12"/>
        <end position="29"/>
    </location>
</feature>
<dbReference type="AlphaFoldDB" id="V4AKA3"/>
<gene>
    <name evidence="3" type="ORF">LOTGIDRAFT_153454</name>
</gene>
<keyword evidence="2" id="KW-0812">Transmembrane</keyword>
<evidence type="ECO:0000313" key="3">
    <source>
        <dbReference type="EMBL" id="ESO93976.1"/>
    </source>
</evidence>
<feature type="region of interest" description="Disordered" evidence="1">
    <location>
        <begin position="99"/>
        <end position="129"/>
    </location>
</feature>
<accession>V4AKA3</accession>
<dbReference type="CTD" id="20235976"/>
<evidence type="ECO:0000256" key="2">
    <source>
        <dbReference type="SAM" id="Phobius"/>
    </source>
</evidence>
<keyword evidence="2" id="KW-0472">Membrane</keyword>
<evidence type="ECO:0000313" key="4">
    <source>
        <dbReference type="Proteomes" id="UP000030746"/>
    </source>
</evidence>
<dbReference type="HOGENOM" id="CLU_1733570_0_0_1"/>
<keyword evidence="2" id="KW-1133">Transmembrane helix</keyword>
<protein>
    <submittedName>
        <fullName evidence="3">Uncharacterized protein</fullName>
    </submittedName>
</protein>
<name>V4AKA3_LOTGI</name>
<dbReference type="GeneID" id="20235976"/>
<evidence type="ECO:0000256" key="1">
    <source>
        <dbReference type="SAM" id="MobiDB-lite"/>
    </source>
</evidence>
<keyword evidence="4" id="KW-1185">Reference proteome</keyword>